<proteinExistence type="predicted"/>
<evidence type="ECO:0000313" key="2">
    <source>
        <dbReference type="EMBL" id="TMQ54525.1"/>
    </source>
</evidence>
<feature type="chain" id="PRO_5021998020" evidence="1">
    <location>
        <begin position="27"/>
        <end position="122"/>
    </location>
</feature>
<accession>A0A538ST19</accession>
<keyword evidence="1" id="KW-0732">Signal</keyword>
<evidence type="ECO:0000313" key="3">
    <source>
        <dbReference type="Proteomes" id="UP000317716"/>
    </source>
</evidence>
<organism evidence="2 3">
    <name type="scientific">Eiseniibacteriota bacterium</name>
    <dbReference type="NCBI Taxonomy" id="2212470"/>
    <lineage>
        <taxon>Bacteria</taxon>
        <taxon>Candidatus Eiseniibacteriota</taxon>
    </lineage>
</organism>
<feature type="non-terminal residue" evidence="2">
    <location>
        <position position="122"/>
    </location>
</feature>
<sequence length="122" mass="14160">MRRSPFLAVPPLVLLLLARFPAPASAHRDDYIDETFVYMTLARNEFELELWGEGRSSEDRASSYWYTSAFEYGITSRWTIDGAGQWTQDRDPLRFGRLRLETRCRFSEEGRLPVDLAASAEY</sequence>
<protein>
    <submittedName>
        <fullName evidence="2">Uncharacterized protein</fullName>
    </submittedName>
</protein>
<feature type="signal peptide" evidence="1">
    <location>
        <begin position="1"/>
        <end position="26"/>
    </location>
</feature>
<evidence type="ECO:0000256" key="1">
    <source>
        <dbReference type="SAM" id="SignalP"/>
    </source>
</evidence>
<dbReference type="EMBL" id="VBOS01000265">
    <property type="protein sequence ID" value="TMQ54525.1"/>
    <property type="molecule type" value="Genomic_DNA"/>
</dbReference>
<reference evidence="2 3" key="1">
    <citation type="journal article" date="2019" name="Nat. Microbiol.">
        <title>Mediterranean grassland soil C-N compound turnover is dependent on rainfall and depth, and is mediated by genomically divergent microorganisms.</title>
        <authorList>
            <person name="Diamond S."/>
            <person name="Andeer P.F."/>
            <person name="Li Z."/>
            <person name="Crits-Christoph A."/>
            <person name="Burstein D."/>
            <person name="Anantharaman K."/>
            <person name="Lane K.R."/>
            <person name="Thomas B.C."/>
            <person name="Pan C."/>
            <person name="Northen T.R."/>
            <person name="Banfield J.F."/>
        </authorList>
    </citation>
    <scope>NUCLEOTIDE SEQUENCE [LARGE SCALE GENOMIC DNA]</scope>
    <source>
        <strain evidence="2">WS_2</strain>
    </source>
</reference>
<dbReference type="Proteomes" id="UP000317716">
    <property type="component" value="Unassembled WGS sequence"/>
</dbReference>
<dbReference type="AlphaFoldDB" id="A0A538ST19"/>
<name>A0A538ST19_UNCEI</name>
<gene>
    <name evidence="2" type="ORF">E6K72_07680</name>
</gene>
<comment type="caution">
    <text evidence="2">The sequence shown here is derived from an EMBL/GenBank/DDBJ whole genome shotgun (WGS) entry which is preliminary data.</text>
</comment>